<dbReference type="PIRSF" id="PIRSF032131">
    <property type="entry name" value="UCP032131"/>
    <property type="match status" value="1"/>
</dbReference>
<feature type="compositionally biased region" description="Polar residues" evidence="1">
    <location>
        <begin position="65"/>
        <end position="75"/>
    </location>
</feature>
<dbReference type="Pfam" id="PF06676">
    <property type="entry name" value="DUF1178"/>
    <property type="match status" value="1"/>
</dbReference>
<name>A0A315E6F8_9BURK</name>
<accession>A0A315E6F8</accession>
<feature type="region of interest" description="Disordered" evidence="1">
    <location>
        <begin position="60"/>
        <end position="85"/>
    </location>
</feature>
<reference evidence="2 3" key="1">
    <citation type="submission" date="2017-04" db="EMBL/GenBank/DDBJ databases">
        <title>Unexpected and diverse lifestyles within the genus Limnohabitans.</title>
        <authorList>
            <person name="Kasalicky V."/>
            <person name="Mehrshad M."/>
            <person name="Andrei S.-A."/>
            <person name="Salcher M."/>
            <person name="Kratochvilova H."/>
            <person name="Simek K."/>
            <person name="Ghai R."/>
        </authorList>
    </citation>
    <scope>NUCLEOTIDE SEQUENCE [LARGE SCALE GENOMIC DNA]</scope>
    <source>
        <strain evidence="2 3">II-B4</strain>
    </source>
</reference>
<dbReference type="AlphaFoldDB" id="A0A315E6F8"/>
<dbReference type="InterPro" id="IPR009562">
    <property type="entry name" value="DUF1178"/>
</dbReference>
<comment type="caution">
    <text evidence="2">The sequence shown here is derived from an EMBL/GenBank/DDBJ whole genome shotgun (WGS) entry which is preliminary data.</text>
</comment>
<proteinExistence type="predicted"/>
<evidence type="ECO:0000313" key="2">
    <source>
        <dbReference type="EMBL" id="PUE52699.1"/>
    </source>
</evidence>
<dbReference type="EMBL" id="NESN01000004">
    <property type="protein sequence ID" value="PUE52699.1"/>
    <property type="molecule type" value="Genomic_DNA"/>
</dbReference>
<dbReference type="OrthoDB" id="5295943at2"/>
<organism evidence="2 3">
    <name type="scientific">Limnohabitans parvus II-B4</name>
    <dbReference type="NCBI Taxonomy" id="1293052"/>
    <lineage>
        <taxon>Bacteria</taxon>
        <taxon>Pseudomonadati</taxon>
        <taxon>Pseudomonadota</taxon>
        <taxon>Betaproteobacteria</taxon>
        <taxon>Burkholderiales</taxon>
        <taxon>Comamonadaceae</taxon>
        <taxon>Limnohabitans</taxon>
    </lineage>
</organism>
<dbReference type="RefSeq" id="WP_108313066.1">
    <property type="nucleotide sequence ID" value="NZ_NESN01000004.1"/>
</dbReference>
<gene>
    <name evidence="2" type="ORF">B9Z37_10995</name>
</gene>
<keyword evidence="3" id="KW-1185">Reference proteome</keyword>
<dbReference type="Proteomes" id="UP000250790">
    <property type="component" value="Unassembled WGS sequence"/>
</dbReference>
<evidence type="ECO:0000256" key="1">
    <source>
        <dbReference type="SAM" id="MobiDB-lite"/>
    </source>
</evidence>
<evidence type="ECO:0000313" key="3">
    <source>
        <dbReference type="Proteomes" id="UP000250790"/>
    </source>
</evidence>
<evidence type="ECO:0008006" key="4">
    <source>
        <dbReference type="Google" id="ProtNLM"/>
    </source>
</evidence>
<protein>
    <recommendedName>
        <fullName evidence="4">DUF1178 domain-containing protein</fullName>
    </recommendedName>
</protein>
<sequence>MKVLDLQCSQGHSFEGWFGSQDDYDAQRARGLLTCPVCNDSEIVKMLSAPRLNLGHGVGPVAAASETSGKDNASPSGPPALPDTAAAHGLQHMQAAMLNMVRHVIANTEDVGPQFAEEARKIHYGEREERNIRGQATREETEALLEEGIDVMPLPVPENLKGPLQ</sequence>